<dbReference type="Pfam" id="PF01156">
    <property type="entry name" value="IU_nuc_hydro"/>
    <property type="match status" value="1"/>
</dbReference>
<sequence>MRPLLIDCDPGIDDSIAIAYALRSGAFELKAITTVSGNLTADACARNARQLLDLVEAPQIPVAQGPMKPLTRPYPRDPFSHGSDGLAEMALPASSRALDPRFAPDVIVELANAHPGELEIAALGPMTNIALALIKDPELPRKVKSLTAIYGAFGLHASGTERATGDNPASEWNVYVDPEAARLVLEAGFAFTACGLDVTTRRELHLTPEHRTRLAASPRPEARLLREVTDFVERRGHGTYCGLIDSVAIATALHPDWARTLPLRVLIECLSPITLGQTIVERRENFSWDGLSTLDVVEDFDFASFMDEVVDLFC</sequence>
<dbReference type="Gene3D" id="3.90.245.10">
    <property type="entry name" value="Ribonucleoside hydrolase-like"/>
    <property type="match status" value="1"/>
</dbReference>
<organism evidence="4">
    <name type="scientific">Alloyangia sp. H15</name>
    <dbReference type="NCBI Taxonomy" id="3029062"/>
    <lineage>
        <taxon>Bacteria</taxon>
        <taxon>Pseudomonadati</taxon>
        <taxon>Pseudomonadota</taxon>
        <taxon>Alphaproteobacteria</taxon>
        <taxon>Rhodobacterales</taxon>
        <taxon>Roseobacteraceae</taxon>
        <taxon>Alloyangia</taxon>
    </lineage>
</organism>
<dbReference type="PANTHER" id="PTHR12304:SF4">
    <property type="entry name" value="URIDINE NUCLEOSIDASE"/>
    <property type="match status" value="1"/>
</dbReference>
<keyword evidence="2" id="KW-0326">Glycosidase</keyword>
<name>A0AAU8APD4_9RHOB</name>
<proteinExistence type="predicted"/>
<dbReference type="AlphaFoldDB" id="A0AAU8APD4"/>
<feature type="domain" description="Inosine/uridine-preferring nucleoside hydrolase" evidence="3">
    <location>
        <begin position="4"/>
        <end position="306"/>
    </location>
</feature>
<evidence type="ECO:0000256" key="2">
    <source>
        <dbReference type="ARBA" id="ARBA00023295"/>
    </source>
</evidence>
<dbReference type="GO" id="GO:0005829">
    <property type="term" value="C:cytosol"/>
    <property type="evidence" value="ECO:0007669"/>
    <property type="project" value="TreeGrafter"/>
</dbReference>
<gene>
    <name evidence="4" type="ORF">PVT71_16210</name>
</gene>
<reference evidence="4" key="1">
    <citation type="submission" date="2023-02" db="EMBL/GenBank/DDBJ databases">
        <title>Description and genomic characterization of Salipiger bruguierae sp. nov., isolated from the sediment of mangrove plant Bruguiera sexangula.</title>
        <authorList>
            <person name="Long M."/>
        </authorList>
    </citation>
    <scope>NUCLEOTIDE SEQUENCE</scope>
    <source>
        <strain evidence="4">H15</strain>
    </source>
</reference>
<dbReference type="RefSeq" id="WP_353475103.1">
    <property type="nucleotide sequence ID" value="NZ_CP123385.1"/>
</dbReference>
<protein>
    <submittedName>
        <fullName evidence="4">Nucleoside hydrolase</fullName>
    </submittedName>
</protein>
<dbReference type="GO" id="GO:0006152">
    <property type="term" value="P:purine nucleoside catabolic process"/>
    <property type="evidence" value="ECO:0007669"/>
    <property type="project" value="TreeGrafter"/>
</dbReference>
<dbReference type="PANTHER" id="PTHR12304">
    <property type="entry name" value="INOSINE-URIDINE PREFERRING NUCLEOSIDE HYDROLASE"/>
    <property type="match status" value="1"/>
</dbReference>
<accession>A0AAU8APD4</accession>
<dbReference type="InterPro" id="IPR023186">
    <property type="entry name" value="IUNH"/>
</dbReference>
<dbReference type="GO" id="GO:0008477">
    <property type="term" value="F:purine nucleosidase activity"/>
    <property type="evidence" value="ECO:0007669"/>
    <property type="project" value="TreeGrafter"/>
</dbReference>
<evidence type="ECO:0000313" key="4">
    <source>
        <dbReference type="EMBL" id="XCC96237.1"/>
    </source>
</evidence>
<dbReference type="SUPFAM" id="SSF53590">
    <property type="entry name" value="Nucleoside hydrolase"/>
    <property type="match status" value="1"/>
</dbReference>
<evidence type="ECO:0000256" key="1">
    <source>
        <dbReference type="ARBA" id="ARBA00022801"/>
    </source>
</evidence>
<dbReference type="EMBL" id="CP123385">
    <property type="protein sequence ID" value="XCC96237.1"/>
    <property type="molecule type" value="Genomic_DNA"/>
</dbReference>
<dbReference type="InterPro" id="IPR001910">
    <property type="entry name" value="Inosine/uridine_hydrolase_dom"/>
</dbReference>
<dbReference type="InterPro" id="IPR036452">
    <property type="entry name" value="Ribo_hydro-like"/>
</dbReference>
<evidence type="ECO:0000259" key="3">
    <source>
        <dbReference type="Pfam" id="PF01156"/>
    </source>
</evidence>
<keyword evidence="1 4" id="KW-0378">Hydrolase</keyword>